<evidence type="ECO:0000259" key="1">
    <source>
        <dbReference type="Pfam" id="PF13672"/>
    </source>
</evidence>
<dbReference type="Gene3D" id="3.60.40.10">
    <property type="entry name" value="PPM-type phosphatase domain"/>
    <property type="match status" value="1"/>
</dbReference>
<proteinExistence type="predicted"/>
<reference evidence="2 3" key="1">
    <citation type="submission" date="2016-04" db="EMBL/GenBank/DDBJ databases">
        <authorList>
            <person name="Chen L."/>
            <person name="Zhuang W."/>
            <person name="Wang G."/>
        </authorList>
    </citation>
    <scope>NUCLEOTIDE SEQUENCE [LARGE SCALE GENOMIC DNA]</scope>
    <source>
        <strain evidence="3">GR20</strain>
    </source>
</reference>
<dbReference type="InterPro" id="IPR001932">
    <property type="entry name" value="PPM-type_phosphatase-like_dom"/>
</dbReference>
<protein>
    <recommendedName>
        <fullName evidence="1">PPM-type phosphatase domain-containing protein</fullName>
    </recommendedName>
</protein>
<dbReference type="Proteomes" id="UP000192277">
    <property type="component" value="Unassembled WGS sequence"/>
</dbReference>
<evidence type="ECO:0000313" key="2">
    <source>
        <dbReference type="EMBL" id="OQP54769.1"/>
    </source>
</evidence>
<keyword evidence="3" id="KW-1185">Reference proteome</keyword>
<sequence length="243" mass="27750">MTLYTTLTIGENHTNHCEDYLITAEIGKEKILCAVMDGCTMGTDSFFAATLTGKLLRKIANEYNYKEFISKQSVDLQQTLAGILRQLFQELRELKNAIQLKREEVLNTLLIAVIDSNNATGEFLCIGDGLICLNGDFFEFEQDNKPDYLGYHLQEDFDTWYANQQQRVSAQQIRDFSLATDGIFTFSRYNNQTYQQAGNVAELLLIDKTGCQSPNMLERKRIDIEKEWGLKPMDDLAIIRGIL</sequence>
<evidence type="ECO:0000313" key="3">
    <source>
        <dbReference type="Proteomes" id="UP000192277"/>
    </source>
</evidence>
<dbReference type="Pfam" id="PF13672">
    <property type="entry name" value="PP2C_2"/>
    <property type="match status" value="1"/>
</dbReference>
<dbReference type="RefSeq" id="WP_081195790.1">
    <property type="nucleotide sequence ID" value="NZ_LWBO01000001.1"/>
</dbReference>
<organism evidence="2 3">
    <name type="scientific">Niastella koreensis</name>
    <dbReference type="NCBI Taxonomy" id="354356"/>
    <lineage>
        <taxon>Bacteria</taxon>
        <taxon>Pseudomonadati</taxon>
        <taxon>Bacteroidota</taxon>
        <taxon>Chitinophagia</taxon>
        <taxon>Chitinophagales</taxon>
        <taxon>Chitinophagaceae</taxon>
        <taxon>Niastella</taxon>
    </lineage>
</organism>
<gene>
    <name evidence="2" type="ORF">A4D02_00115</name>
</gene>
<accession>A0ABX3P4A2</accession>
<feature type="domain" description="PPM-type phosphatase" evidence="1">
    <location>
        <begin position="15"/>
        <end position="187"/>
    </location>
</feature>
<dbReference type="InterPro" id="IPR036457">
    <property type="entry name" value="PPM-type-like_dom_sf"/>
</dbReference>
<dbReference type="EMBL" id="LWBO01000001">
    <property type="protein sequence ID" value="OQP54769.1"/>
    <property type="molecule type" value="Genomic_DNA"/>
</dbReference>
<comment type="caution">
    <text evidence="2">The sequence shown here is derived from an EMBL/GenBank/DDBJ whole genome shotgun (WGS) entry which is preliminary data.</text>
</comment>
<name>A0ABX3P4A2_9BACT</name>